<dbReference type="RefSeq" id="WP_254741361.1">
    <property type="nucleotide sequence ID" value="NZ_JANCLU010000008.1"/>
</dbReference>
<accession>A0ABT1LBM4</accession>
<name>A0ABT1LBM4_9HYPH</name>
<comment type="caution">
    <text evidence="1">The sequence shown here is derived from an EMBL/GenBank/DDBJ whole genome shotgun (WGS) entry which is preliminary data.</text>
</comment>
<evidence type="ECO:0000313" key="2">
    <source>
        <dbReference type="Proteomes" id="UP001205890"/>
    </source>
</evidence>
<reference evidence="1 2" key="1">
    <citation type="submission" date="2022-07" db="EMBL/GenBank/DDBJ databases">
        <authorList>
            <person name="Li W.-J."/>
            <person name="Deng Q.-Q."/>
        </authorList>
    </citation>
    <scope>NUCLEOTIDE SEQUENCE [LARGE SCALE GENOMIC DNA]</scope>
    <source>
        <strain evidence="1 2">SYSU M60028</strain>
    </source>
</reference>
<evidence type="ECO:0000313" key="1">
    <source>
        <dbReference type="EMBL" id="MCP8938894.1"/>
    </source>
</evidence>
<proteinExistence type="predicted"/>
<organism evidence="1 2">
    <name type="scientific">Alsobacter ponti</name>
    <dbReference type="NCBI Taxonomy" id="2962936"/>
    <lineage>
        <taxon>Bacteria</taxon>
        <taxon>Pseudomonadati</taxon>
        <taxon>Pseudomonadota</taxon>
        <taxon>Alphaproteobacteria</taxon>
        <taxon>Hyphomicrobiales</taxon>
        <taxon>Alsobacteraceae</taxon>
        <taxon>Alsobacter</taxon>
    </lineage>
</organism>
<protein>
    <submittedName>
        <fullName evidence="1">Uncharacterized protein</fullName>
    </submittedName>
</protein>
<sequence>MCAKSLVVSGIFANTLFEQGFPRMDTLNETTKGALMRIREDLSARLFRENEDYRVLLALQHAIGWLEAPPAGAEPPAASLSAAGPVASAFEMLAQLAQAPRTARRRNPPPFVDPAQGGAFSQRDLVAAILRERGEPTRITELLDLMEMRGSPVGGARPKGNLSSNLSQDRRFYPVRYRDHSCWWLVGEPIVPRNP</sequence>
<dbReference type="Proteomes" id="UP001205890">
    <property type="component" value="Unassembled WGS sequence"/>
</dbReference>
<dbReference type="EMBL" id="JANCLU010000008">
    <property type="protein sequence ID" value="MCP8938894.1"/>
    <property type="molecule type" value="Genomic_DNA"/>
</dbReference>
<gene>
    <name evidence="1" type="ORF">NK718_10240</name>
</gene>
<keyword evidence="2" id="KW-1185">Reference proteome</keyword>